<name>W6UKW7_ECHGR</name>
<dbReference type="OMA" id="PIVFDPP"/>
<protein>
    <submittedName>
        <fullName evidence="3">Uncharacterized protein</fullName>
    </submittedName>
</protein>
<keyword evidence="1" id="KW-0175">Coiled coil</keyword>
<evidence type="ECO:0000256" key="2">
    <source>
        <dbReference type="SAM" id="MobiDB-lite"/>
    </source>
</evidence>
<dbReference type="CTD" id="36339067"/>
<organism evidence="3 4">
    <name type="scientific">Echinococcus granulosus</name>
    <name type="common">Hydatid tapeworm</name>
    <dbReference type="NCBI Taxonomy" id="6210"/>
    <lineage>
        <taxon>Eukaryota</taxon>
        <taxon>Metazoa</taxon>
        <taxon>Spiralia</taxon>
        <taxon>Lophotrochozoa</taxon>
        <taxon>Platyhelminthes</taxon>
        <taxon>Cestoda</taxon>
        <taxon>Eucestoda</taxon>
        <taxon>Cyclophyllidea</taxon>
        <taxon>Taeniidae</taxon>
        <taxon>Echinococcus</taxon>
        <taxon>Echinococcus granulosus group</taxon>
    </lineage>
</organism>
<comment type="caution">
    <text evidence="3">The sequence shown here is derived from an EMBL/GenBank/DDBJ whole genome shotgun (WGS) entry which is preliminary data.</text>
</comment>
<proteinExistence type="predicted"/>
<dbReference type="RefSeq" id="XP_024353002.1">
    <property type="nucleotide sequence ID" value="XM_024492601.1"/>
</dbReference>
<feature type="region of interest" description="Disordered" evidence="2">
    <location>
        <begin position="314"/>
        <end position="344"/>
    </location>
</feature>
<dbReference type="AlphaFoldDB" id="W6UKW7"/>
<reference evidence="3 4" key="1">
    <citation type="journal article" date="2013" name="Nat. Genet.">
        <title>The genome of the hydatid tapeworm Echinococcus granulosus.</title>
        <authorList>
            <person name="Zheng H."/>
            <person name="Zhang W."/>
            <person name="Zhang L."/>
            <person name="Zhang Z."/>
            <person name="Li J."/>
            <person name="Lu G."/>
            <person name="Zhu Y."/>
            <person name="Wang Y."/>
            <person name="Huang Y."/>
            <person name="Liu J."/>
            <person name="Kang H."/>
            <person name="Chen J."/>
            <person name="Wang L."/>
            <person name="Chen A."/>
            <person name="Yu S."/>
            <person name="Gao Z."/>
            <person name="Jin L."/>
            <person name="Gu W."/>
            <person name="Wang Z."/>
            <person name="Zhao L."/>
            <person name="Shi B."/>
            <person name="Wen H."/>
            <person name="Lin R."/>
            <person name="Jones M.K."/>
            <person name="Brejova B."/>
            <person name="Vinar T."/>
            <person name="Zhao G."/>
            <person name="McManus D.P."/>
            <person name="Chen Z."/>
            <person name="Zhou Y."/>
            <person name="Wang S."/>
        </authorList>
    </citation>
    <scope>NUCLEOTIDE SEQUENCE [LARGE SCALE GENOMIC DNA]</scope>
</reference>
<evidence type="ECO:0000313" key="4">
    <source>
        <dbReference type="Proteomes" id="UP000019149"/>
    </source>
</evidence>
<evidence type="ECO:0000313" key="3">
    <source>
        <dbReference type="EMBL" id="EUB61806.1"/>
    </source>
</evidence>
<dbReference type="OrthoDB" id="6269898at2759"/>
<gene>
    <name evidence="3" type="ORF">EGR_03352</name>
</gene>
<keyword evidence="4" id="KW-1185">Reference proteome</keyword>
<dbReference type="KEGG" id="egl:EGR_03352"/>
<dbReference type="Proteomes" id="UP000019149">
    <property type="component" value="Unassembled WGS sequence"/>
</dbReference>
<evidence type="ECO:0000256" key="1">
    <source>
        <dbReference type="SAM" id="Coils"/>
    </source>
</evidence>
<dbReference type="EMBL" id="APAU02000017">
    <property type="protein sequence ID" value="EUB61806.1"/>
    <property type="molecule type" value="Genomic_DNA"/>
</dbReference>
<sequence length="483" mass="53373">MTTTKAGCDMDGPVQRFQSHQISLGFSTPRLLFCRQMGLDMDLELLSKDGTERCFEMSKADKYALRVNEHQAIDNSSLFWLFGEETFPEMRMTIRLAKINCGISCSWECTEGSVAELIFHNIALRKEIQSLNEENANLKEENNHLRQMQSGIPKTVEAVSDQLTTSVSDVNMSSVCDDTVSTYYNPVPGVNTILSCVEREVPIDTGPTPTLTVNVRQKMDQIRQMFYEDDSERQHQETLTIKTSTVGGTSIASTPKPSTPLYIHKDVPLEVLPGRCLGGLQTHKDESPPLQFVRSEKPLGLQIFKDPEGLAACETEPKRPRQPLRTITQTSPLSHPPPPSSDEENLGFVAVTRAAARIDSAGATVPTFTLPIVFDPPCASTSVFTRSLAPSPPSAPLNPSTRVQPEQPQQLKAESDHMVLEMNSPPPSPSRPNTPLADAFSKFVHSPDARGRLRIDATKFIDAFLSTKAVKTKDSENKRPPIL</sequence>
<accession>W6UKW7</accession>
<feature type="compositionally biased region" description="Polar residues" evidence="2">
    <location>
        <begin position="401"/>
        <end position="411"/>
    </location>
</feature>
<dbReference type="GeneID" id="36339067"/>
<feature type="region of interest" description="Disordered" evidence="2">
    <location>
        <begin position="385"/>
        <end position="411"/>
    </location>
</feature>
<feature type="coiled-coil region" evidence="1">
    <location>
        <begin position="121"/>
        <end position="151"/>
    </location>
</feature>